<sequence>MIQENFIPITSLCIHYKIEHHFFVDLCDIGSVELHVFEKETYIDKESIYEIEKIIRIHQELDVNIEGVAIALNLLKKIESLQTEVNRLKNRLLLYEN</sequence>
<proteinExistence type="predicted"/>
<dbReference type="RefSeq" id="WP_187018626.1">
    <property type="nucleotide sequence ID" value="NZ_JACRUK010000021.1"/>
</dbReference>
<accession>A0A923SK08</accession>
<dbReference type="Pfam" id="PF13591">
    <property type="entry name" value="MerR_2"/>
    <property type="match status" value="1"/>
</dbReference>
<dbReference type="EMBL" id="JACRUL010000021">
    <property type="protein sequence ID" value="MBC5844798.1"/>
    <property type="molecule type" value="Genomic_DNA"/>
</dbReference>
<evidence type="ECO:0000313" key="2">
    <source>
        <dbReference type="Proteomes" id="UP000641454"/>
    </source>
</evidence>
<protein>
    <submittedName>
        <fullName evidence="1">MerR family transcriptional regulator</fullName>
    </submittedName>
</protein>
<gene>
    <name evidence="1" type="ORF">H8R25_10155</name>
</gene>
<evidence type="ECO:0000313" key="1">
    <source>
        <dbReference type="EMBL" id="MBC5844798.1"/>
    </source>
</evidence>
<organism evidence="1 2">
    <name type="scientific">Flavobacterium muglaense</name>
    <dbReference type="NCBI Taxonomy" id="2764716"/>
    <lineage>
        <taxon>Bacteria</taxon>
        <taxon>Pseudomonadati</taxon>
        <taxon>Bacteroidota</taxon>
        <taxon>Flavobacteriia</taxon>
        <taxon>Flavobacteriales</taxon>
        <taxon>Flavobacteriaceae</taxon>
        <taxon>Flavobacterium</taxon>
    </lineage>
</organism>
<dbReference type="AlphaFoldDB" id="A0A923SK08"/>
<dbReference type="Gene3D" id="1.10.1660.10">
    <property type="match status" value="1"/>
</dbReference>
<keyword evidence="2" id="KW-1185">Reference proteome</keyword>
<comment type="caution">
    <text evidence="1">The sequence shown here is derived from an EMBL/GenBank/DDBJ whole genome shotgun (WGS) entry which is preliminary data.</text>
</comment>
<dbReference type="Proteomes" id="UP000641454">
    <property type="component" value="Unassembled WGS sequence"/>
</dbReference>
<reference evidence="1 2" key="1">
    <citation type="submission" date="2020-08" db="EMBL/GenBank/DDBJ databases">
        <title>Description of novel Flavobacterium F-392 isolate.</title>
        <authorList>
            <person name="Saticioglu I.B."/>
            <person name="Duman M."/>
            <person name="Altun S."/>
        </authorList>
    </citation>
    <scope>NUCLEOTIDE SEQUENCE [LARGE SCALE GENOMIC DNA]</scope>
    <source>
        <strain evidence="1 2">F-392</strain>
    </source>
</reference>
<name>A0A923SK08_9FLAO</name>